<evidence type="ECO:0000313" key="2">
    <source>
        <dbReference type="EMBL" id="JAP62801.1"/>
    </source>
</evidence>
<protein>
    <submittedName>
        <fullName evidence="2">Uncharacterized protein</fullName>
    </submittedName>
</protein>
<proteinExistence type="predicted"/>
<gene>
    <name evidence="2" type="ORF">TR41313</name>
</gene>
<feature type="non-terminal residue" evidence="2">
    <location>
        <position position="1"/>
    </location>
</feature>
<dbReference type="EMBL" id="GEEE01000424">
    <property type="protein sequence ID" value="JAP62801.1"/>
    <property type="molecule type" value="Transcribed_RNA"/>
</dbReference>
<reference evidence="2" key="1">
    <citation type="submission" date="2016-01" db="EMBL/GenBank/DDBJ databases">
        <title>Reference transcriptome for the parasite Schistocephalus solidus: insights into the molecular evolution of parasitism.</title>
        <authorList>
            <person name="Hebert F.O."/>
            <person name="Grambauer S."/>
            <person name="Barber I."/>
            <person name="Landry C.R."/>
            <person name="Aubin-Horth N."/>
        </authorList>
    </citation>
    <scope>NUCLEOTIDE SEQUENCE</scope>
</reference>
<feature type="non-terminal residue" evidence="2">
    <location>
        <position position="108"/>
    </location>
</feature>
<feature type="region of interest" description="Disordered" evidence="1">
    <location>
        <begin position="1"/>
        <end position="26"/>
    </location>
</feature>
<accession>A0A0V0JAP2</accession>
<evidence type="ECO:0000256" key="1">
    <source>
        <dbReference type="SAM" id="MobiDB-lite"/>
    </source>
</evidence>
<name>A0A0V0JAP2_SCHSO</name>
<feature type="compositionally biased region" description="Low complexity" evidence="1">
    <location>
        <begin position="1"/>
        <end position="21"/>
    </location>
</feature>
<organism evidence="2">
    <name type="scientific">Schistocephalus solidus</name>
    <name type="common">Tapeworm</name>
    <dbReference type="NCBI Taxonomy" id="70667"/>
    <lineage>
        <taxon>Eukaryota</taxon>
        <taxon>Metazoa</taxon>
        <taxon>Spiralia</taxon>
        <taxon>Lophotrochozoa</taxon>
        <taxon>Platyhelminthes</taxon>
        <taxon>Cestoda</taxon>
        <taxon>Eucestoda</taxon>
        <taxon>Diphyllobothriidea</taxon>
        <taxon>Diphyllobothriidae</taxon>
        <taxon>Schistocephalus</taxon>
    </lineage>
</organism>
<sequence length="108" mass="12147">HLFPAGTSTISNSQQGSSSNSDRTEMSFFSRKQAAAEATTVTNPKLNGMAEFEWISILNIKEEILRVWCLPGRDGTPLRIPDSDAGYFFSDEIFVVLKTFKRNTKMCY</sequence>
<dbReference type="AlphaFoldDB" id="A0A0V0JAP2"/>